<accession>A0AA39GGF0</accession>
<feature type="domain" description="NAD-dependent epimerase/dehydratase" evidence="3">
    <location>
        <begin position="15"/>
        <end position="276"/>
    </location>
</feature>
<dbReference type="SUPFAM" id="SSF51735">
    <property type="entry name" value="NAD(P)-binding Rossmann-fold domains"/>
    <property type="match status" value="1"/>
</dbReference>
<dbReference type="InterPro" id="IPR001509">
    <property type="entry name" value="Epimerase_deHydtase"/>
</dbReference>
<dbReference type="PANTHER" id="PTHR10366">
    <property type="entry name" value="NAD DEPENDENT EPIMERASE/DEHYDRATASE"/>
    <property type="match status" value="1"/>
</dbReference>
<dbReference type="AlphaFoldDB" id="A0AA39GGF0"/>
<comment type="similarity">
    <text evidence="2">Belongs to the NAD(P)-dependent epimerase/dehydratase family. Dihydroflavonol-4-reductase subfamily.</text>
</comment>
<dbReference type="InterPro" id="IPR036291">
    <property type="entry name" value="NAD(P)-bd_dom_sf"/>
</dbReference>
<name>A0AA39GGF0_SARSR</name>
<dbReference type="GO" id="GO:0016616">
    <property type="term" value="F:oxidoreductase activity, acting on the CH-OH group of donors, NAD or NADP as acceptor"/>
    <property type="evidence" value="ECO:0007669"/>
    <property type="project" value="TreeGrafter"/>
</dbReference>
<dbReference type="InterPro" id="IPR050425">
    <property type="entry name" value="NAD(P)_dehydrat-like"/>
</dbReference>
<keyword evidence="5" id="KW-1185">Reference proteome</keyword>
<comment type="caution">
    <text evidence="4">The sequence shown here is derived from an EMBL/GenBank/DDBJ whole genome shotgun (WGS) entry which is preliminary data.</text>
</comment>
<sequence>MPSACPTPILPPSLVVVTGANGFIAQHCISLLLSCHYAVVGTVRSQAKAEQVLALHSHNPNLSIVVVEDITSTEAYLSALRSLQNPVTAILHLAAPFHYNTTDYEQDLMIPAIKGSTAILDAAKELGTVRRIVHTNSFAGIYDASKGLQPGKVYTSADWSPLTYEDGVSAPSAAVAYRASKTVAERAAWEWMEEHPSAGFDLVGLNPAMVFGPFLPGAIPSEPSEVNTSNQIVYSIVTAGQDAEVPPTRGPVWVSVQDVALAHLRALEVPEASGGRYLLAAGVYCNQEIADVARKVAPKHEASIPRGVPGRREADTHFGVDAQRTECVLGIKWQSMEDVLTGLLPQLFDIQQRHERV</sequence>
<dbReference type="Gene3D" id="3.40.50.720">
    <property type="entry name" value="NAD(P)-binding Rossmann-like Domain"/>
    <property type="match status" value="1"/>
</dbReference>
<dbReference type="EMBL" id="JAPDFR010000006">
    <property type="protein sequence ID" value="KAK0385632.1"/>
    <property type="molecule type" value="Genomic_DNA"/>
</dbReference>
<protein>
    <recommendedName>
        <fullName evidence="3">NAD-dependent epimerase/dehydratase domain-containing protein</fullName>
    </recommendedName>
</protein>
<evidence type="ECO:0000256" key="1">
    <source>
        <dbReference type="ARBA" id="ARBA00023002"/>
    </source>
</evidence>
<evidence type="ECO:0000259" key="3">
    <source>
        <dbReference type="Pfam" id="PF01370"/>
    </source>
</evidence>
<dbReference type="Pfam" id="PF01370">
    <property type="entry name" value="Epimerase"/>
    <property type="match status" value="1"/>
</dbReference>
<evidence type="ECO:0000256" key="2">
    <source>
        <dbReference type="ARBA" id="ARBA00023445"/>
    </source>
</evidence>
<organism evidence="4 5">
    <name type="scientific">Sarocladium strictum</name>
    <name type="common">Black bundle disease fungus</name>
    <name type="synonym">Acremonium strictum</name>
    <dbReference type="NCBI Taxonomy" id="5046"/>
    <lineage>
        <taxon>Eukaryota</taxon>
        <taxon>Fungi</taxon>
        <taxon>Dikarya</taxon>
        <taxon>Ascomycota</taxon>
        <taxon>Pezizomycotina</taxon>
        <taxon>Sordariomycetes</taxon>
        <taxon>Hypocreomycetidae</taxon>
        <taxon>Hypocreales</taxon>
        <taxon>Sarocladiaceae</taxon>
        <taxon>Sarocladium</taxon>
    </lineage>
</organism>
<keyword evidence="1" id="KW-0560">Oxidoreductase</keyword>
<proteinExistence type="inferred from homology"/>
<reference evidence="4" key="1">
    <citation type="submission" date="2022-10" db="EMBL/GenBank/DDBJ databases">
        <title>Determination and structural analysis of whole genome sequence of Sarocladium strictum F4-1.</title>
        <authorList>
            <person name="Hu L."/>
            <person name="Jiang Y."/>
        </authorList>
    </citation>
    <scope>NUCLEOTIDE SEQUENCE</scope>
    <source>
        <strain evidence="4">F4-1</strain>
    </source>
</reference>
<gene>
    <name evidence="4" type="ORF">NLU13_6809</name>
</gene>
<evidence type="ECO:0000313" key="4">
    <source>
        <dbReference type="EMBL" id="KAK0385632.1"/>
    </source>
</evidence>
<dbReference type="Proteomes" id="UP001175261">
    <property type="component" value="Unassembled WGS sequence"/>
</dbReference>
<dbReference type="PANTHER" id="PTHR10366:SF579">
    <property type="entry name" value="3-BETA HYDROXYSTEROID DEHYDROGENASE_ISOMERASE FAMILY PROTEIN (AFU_ORTHOLOGUE AFUA_3G02250)"/>
    <property type="match status" value="1"/>
</dbReference>
<dbReference type="CDD" id="cd05227">
    <property type="entry name" value="AR_SDR_e"/>
    <property type="match status" value="1"/>
</dbReference>
<evidence type="ECO:0000313" key="5">
    <source>
        <dbReference type="Proteomes" id="UP001175261"/>
    </source>
</evidence>